<evidence type="ECO:0000256" key="8">
    <source>
        <dbReference type="PIRSR" id="PIRSR000350-2"/>
    </source>
</evidence>
<protein>
    <submittedName>
        <fullName evidence="14">Mercuric reductase</fullName>
        <ecNumber evidence="14">1.16.1.1</ecNumber>
    </submittedName>
</protein>
<gene>
    <name evidence="14" type="primary">merA</name>
    <name evidence="14" type="ORF">ERS852491_05100</name>
</gene>
<dbReference type="OrthoDB" id="9807946at2"/>
<dbReference type="FunFam" id="3.30.390.30:FF:000001">
    <property type="entry name" value="Dihydrolipoyl dehydrogenase"/>
    <property type="match status" value="1"/>
</dbReference>
<feature type="disulfide bond" description="Redox-active" evidence="10">
    <location>
        <begin position="44"/>
        <end position="49"/>
    </location>
</feature>
<dbReference type="InterPro" id="IPR016156">
    <property type="entry name" value="FAD/NAD-linked_Rdtase_dimer_sf"/>
</dbReference>
<dbReference type="InterPro" id="IPR001100">
    <property type="entry name" value="Pyr_nuc-diS_OxRdtase"/>
</dbReference>
<evidence type="ECO:0000259" key="13">
    <source>
        <dbReference type="Pfam" id="PF07992"/>
    </source>
</evidence>
<dbReference type="InterPro" id="IPR036188">
    <property type="entry name" value="FAD/NAD-bd_sf"/>
</dbReference>
<evidence type="ECO:0000256" key="6">
    <source>
        <dbReference type="ARBA" id="ARBA00023157"/>
    </source>
</evidence>
<dbReference type="AlphaFoldDB" id="A0A174MZC4"/>
<name>A0A174MZC4_9FIRM</name>
<proteinExistence type="inferred from homology"/>
<keyword evidence="6" id="KW-1015">Disulfide bond</keyword>
<keyword evidence="2 11" id="KW-0285">Flavoprotein</keyword>
<evidence type="ECO:0000259" key="12">
    <source>
        <dbReference type="Pfam" id="PF02852"/>
    </source>
</evidence>
<evidence type="ECO:0000256" key="10">
    <source>
        <dbReference type="PIRSR" id="PIRSR000350-4"/>
    </source>
</evidence>
<comment type="cofactor">
    <cofactor evidence="9">
        <name>FAD</name>
        <dbReference type="ChEBI" id="CHEBI:57692"/>
    </cofactor>
    <text evidence="9">Binds 1 FAD per subunit.</text>
</comment>
<keyword evidence="5 11" id="KW-0560">Oxidoreductase</keyword>
<evidence type="ECO:0000256" key="7">
    <source>
        <dbReference type="ARBA" id="ARBA00023284"/>
    </source>
</evidence>
<evidence type="ECO:0000256" key="5">
    <source>
        <dbReference type="ARBA" id="ARBA00023002"/>
    </source>
</evidence>
<dbReference type="SUPFAM" id="SSF51905">
    <property type="entry name" value="FAD/NAD(P)-binding domain"/>
    <property type="match status" value="1"/>
</dbReference>
<sequence length="452" mass="49030">MNTKYDDIIIGFGKGGKTIAGALEKSGRKVALIEKSAKMYGGTCINVGCIPTKSLVHSAGAAASGCIEKSIAYANAVARKTQLVEKLRLKNYKKLDTNPNITIIDGTARFTSDHKVEVQRADGVLVLESDRFFINTGSSPFIPPIQGIQGNPYVYVSESLLDMETLPERLVIIGGGYIGVEFASIYADFGVDVTILQDGSVFLPREDTEIADMVRQNLDHRGARVLTEVQVQEIKQKEGFAEVVIKTKDDIEILPAEAILVATGRRPNTKELNLEAAGVHVNERGGIITDNSRTTTAPNIFAMGDVTGGLQFTYISLDDYRIVASKVLGDGSYTLDKRGAVPYSVFLNPPFSRVGMSEKEAVEAGYRVKTVKLPAAAIPKAQVLEQPDGLLKAVLDADTNKILGAHLFCEESHELINLIKMAMDVGLDYTVLKNMIFTHPTMGEALNDLFSV</sequence>
<keyword evidence="9" id="KW-0547">Nucleotide-binding</keyword>
<dbReference type="EMBL" id="CYZU01000102">
    <property type="protein sequence ID" value="CUP41703.1"/>
    <property type="molecule type" value="Genomic_DNA"/>
</dbReference>
<evidence type="ECO:0000256" key="3">
    <source>
        <dbReference type="ARBA" id="ARBA00022827"/>
    </source>
</evidence>
<dbReference type="InterPro" id="IPR004099">
    <property type="entry name" value="Pyr_nucl-diS_OxRdtase_dimer"/>
</dbReference>
<dbReference type="Gene3D" id="3.50.50.60">
    <property type="entry name" value="FAD/NAD(P)-binding domain"/>
    <property type="match status" value="2"/>
</dbReference>
<dbReference type="Pfam" id="PF02852">
    <property type="entry name" value="Pyr_redox_dim"/>
    <property type="match status" value="1"/>
</dbReference>
<keyword evidence="3 9" id="KW-0274">FAD</keyword>
<evidence type="ECO:0000256" key="2">
    <source>
        <dbReference type="ARBA" id="ARBA00022630"/>
    </source>
</evidence>
<dbReference type="EC" id="1.16.1.1" evidence="14"/>
<dbReference type="Pfam" id="PF07992">
    <property type="entry name" value="Pyr_redox_2"/>
    <property type="match status" value="1"/>
</dbReference>
<dbReference type="PROSITE" id="PS00076">
    <property type="entry name" value="PYRIDINE_REDOX_1"/>
    <property type="match status" value="1"/>
</dbReference>
<evidence type="ECO:0000256" key="1">
    <source>
        <dbReference type="ARBA" id="ARBA00007532"/>
    </source>
</evidence>
<dbReference type="GO" id="GO:0016152">
    <property type="term" value="F:mercury (II) reductase (NADP+) activity"/>
    <property type="evidence" value="ECO:0007669"/>
    <property type="project" value="UniProtKB-EC"/>
</dbReference>
<feature type="binding site" evidence="9">
    <location>
        <position position="264"/>
    </location>
    <ligand>
        <name>NAD(+)</name>
        <dbReference type="ChEBI" id="CHEBI:57540"/>
    </ligand>
</feature>
<dbReference type="STRING" id="39482.ERS852491_05100"/>
<evidence type="ECO:0000313" key="15">
    <source>
        <dbReference type="Proteomes" id="UP000095544"/>
    </source>
</evidence>
<dbReference type="PRINTS" id="PR00368">
    <property type="entry name" value="FADPNR"/>
</dbReference>
<keyword evidence="9" id="KW-0520">NAD</keyword>
<dbReference type="PANTHER" id="PTHR43014">
    <property type="entry name" value="MERCURIC REDUCTASE"/>
    <property type="match status" value="1"/>
</dbReference>
<feature type="active site" description="Proton acceptor" evidence="8">
    <location>
        <position position="439"/>
    </location>
</feature>
<comment type="similarity">
    <text evidence="1 11">Belongs to the class-I pyridine nucleotide-disulfide oxidoreductase family.</text>
</comment>
<dbReference type="GO" id="GO:0050660">
    <property type="term" value="F:flavin adenine dinucleotide binding"/>
    <property type="evidence" value="ECO:0007669"/>
    <property type="project" value="TreeGrafter"/>
</dbReference>
<dbReference type="PRINTS" id="PR00411">
    <property type="entry name" value="PNDRDTASEI"/>
</dbReference>
<reference evidence="14 15" key="1">
    <citation type="submission" date="2015-09" db="EMBL/GenBank/DDBJ databases">
        <authorList>
            <consortium name="Pathogen Informatics"/>
        </authorList>
    </citation>
    <scope>NUCLEOTIDE SEQUENCE [LARGE SCALE GENOMIC DNA]</scope>
    <source>
        <strain evidence="14 15">2789STDY5834876</strain>
    </source>
</reference>
<dbReference type="InterPro" id="IPR012999">
    <property type="entry name" value="Pyr_OxRdtase_I_AS"/>
</dbReference>
<keyword evidence="4" id="KW-0521">NADP</keyword>
<feature type="binding site" evidence="9">
    <location>
        <begin position="136"/>
        <end position="138"/>
    </location>
    <ligand>
        <name>FAD</name>
        <dbReference type="ChEBI" id="CHEBI:57692"/>
    </ligand>
</feature>
<dbReference type="PIRSF" id="PIRSF000350">
    <property type="entry name" value="Mercury_reductase_MerA"/>
    <property type="match status" value="1"/>
</dbReference>
<evidence type="ECO:0000256" key="9">
    <source>
        <dbReference type="PIRSR" id="PIRSR000350-3"/>
    </source>
</evidence>
<dbReference type="Gene3D" id="3.30.390.30">
    <property type="match status" value="1"/>
</dbReference>
<feature type="binding site" evidence="9">
    <location>
        <position position="53"/>
    </location>
    <ligand>
        <name>FAD</name>
        <dbReference type="ChEBI" id="CHEBI:57692"/>
    </ligand>
</feature>
<feature type="domain" description="Pyridine nucleotide-disulphide oxidoreductase dimerisation" evidence="12">
    <location>
        <begin position="341"/>
        <end position="448"/>
    </location>
</feature>
<evidence type="ECO:0000313" key="14">
    <source>
        <dbReference type="EMBL" id="CUP41703.1"/>
    </source>
</evidence>
<dbReference type="GO" id="GO:0016668">
    <property type="term" value="F:oxidoreductase activity, acting on a sulfur group of donors, NAD(P) as acceptor"/>
    <property type="evidence" value="ECO:0007669"/>
    <property type="project" value="InterPro"/>
</dbReference>
<keyword evidence="7 11" id="KW-0676">Redox-active center</keyword>
<dbReference type="PANTHER" id="PTHR43014:SF4">
    <property type="entry name" value="PYRIDINE NUCLEOTIDE-DISULFIDE OXIDOREDUCTASE RCLA-RELATED"/>
    <property type="match status" value="1"/>
</dbReference>
<dbReference type="RefSeq" id="WP_055155367.1">
    <property type="nucleotide sequence ID" value="NZ_CYZU01000102.1"/>
</dbReference>
<evidence type="ECO:0000256" key="4">
    <source>
        <dbReference type="ARBA" id="ARBA00022857"/>
    </source>
</evidence>
<evidence type="ECO:0000256" key="11">
    <source>
        <dbReference type="RuleBase" id="RU003691"/>
    </source>
</evidence>
<feature type="binding site" evidence="9">
    <location>
        <begin position="174"/>
        <end position="181"/>
    </location>
    <ligand>
        <name>NAD(+)</name>
        <dbReference type="ChEBI" id="CHEBI:57540"/>
    </ligand>
</feature>
<dbReference type="Proteomes" id="UP000095544">
    <property type="component" value="Unassembled WGS sequence"/>
</dbReference>
<dbReference type="SUPFAM" id="SSF55424">
    <property type="entry name" value="FAD/NAD-linked reductases, dimerisation (C-terminal) domain"/>
    <property type="match status" value="1"/>
</dbReference>
<dbReference type="GO" id="GO:0003955">
    <property type="term" value="F:NAD(P)H dehydrogenase (quinone) activity"/>
    <property type="evidence" value="ECO:0007669"/>
    <property type="project" value="TreeGrafter"/>
</dbReference>
<organism evidence="14 15">
    <name type="scientific">Faecalicatena contorta</name>
    <dbReference type="NCBI Taxonomy" id="39482"/>
    <lineage>
        <taxon>Bacteria</taxon>
        <taxon>Bacillati</taxon>
        <taxon>Bacillota</taxon>
        <taxon>Clostridia</taxon>
        <taxon>Lachnospirales</taxon>
        <taxon>Lachnospiraceae</taxon>
        <taxon>Faecalicatena</taxon>
    </lineage>
</organism>
<accession>A0A174MZC4</accession>
<feature type="domain" description="FAD/NAD(P)-binding" evidence="13">
    <location>
        <begin position="7"/>
        <end position="314"/>
    </location>
</feature>
<dbReference type="InterPro" id="IPR023753">
    <property type="entry name" value="FAD/NAD-binding_dom"/>
</dbReference>
<feature type="binding site" evidence="9">
    <location>
        <position position="305"/>
    </location>
    <ligand>
        <name>NAD(+)</name>
        <dbReference type="ChEBI" id="CHEBI:57540"/>
    </ligand>
</feature>